<dbReference type="EMBL" id="JAHRIO010072298">
    <property type="protein sequence ID" value="MEQ2182471.1"/>
    <property type="molecule type" value="Genomic_DNA"/>
</dbReference>
<dbReference type="SUPFAM" id="SSF56112">
    <property type="entry name" value="Protein kinase-like (PK-like)"/>
    <property type="match status" value="1"/>
</dbReference>
<evidence type="ECO:0000259" key="9">
    <source>
        <dbReference type="PROSITE" id="PS50011"/>
    </source>
</evidence>
<dbReference type="SMART" id="SM00220">
    <property type="entry name" value="S_TKc"/>
    <property type="match status" value="1"/>
</dbReference>
<dbReference type="InterPro" id="IPR050236">
    <property type="entry name" value="Ser_Thr_kinase_AGC"/>
</dbReference>
<dbReference type="InterPro" id="IPR000719">
    <property type="entry name" value="Prot_kinase_dom"/>
</dbReference>
<dbReference type="PANTHER" id="PTHR24356:SF224">
    <property type="entry name" value="MICROTUBULE-ASSOCIATED SERINE_THREONINE-PROTEIN KINASE 4"/>
    <property type="match status" value="1"/>
</dbReference>
<organism evidence="10 11">
    <name type="scientific">Goodea atripinnis</name>
    <dbReference type="NCBI Taxonomy" id="208336"/>
    <lineage>
        <taxon>Eukaryota</taxon>
        <taxon>Metazoa</taxon>
        <taxon>Chordata</taxon>
        <taxon>Craniata</taxon>
        <taxon>Vertebrata</taxon>
        <taxon>Euteleostomi</taxon>
        <taxon>Actinopterygii</taxon>
        <taxon>Neopterygii</taxon>
        <taxon>Teleostei</taxon>
        <taxon>Neoteleostei</taxon>
        <taxon>Acanthomorphata</taxon>
        <taxon>Ovalentaria</taxon>
        <taxon>Atherinomorphae</taxon>
        <taxon>Cyprinodontiformes</taxon>
        <taxon>Goodeidae</taxon>
        <taxon>Goodea</taxon>
    </lineage>
</organism>
<dbReference type="Pfam" id="PF08926">
    <property type="entry name" value="DUF1908"/>
    <property type="match status" value="2"/>
</dbReference>
<proteinExistence type="predicted"/>
<comment type="caution">
    <text evidence="10">The sequence shown here is derived from an EMBL/GenBank/DDBJ whole genome shotgun (WGS) entry which is preliminary data.</text>
</comment>
<keyword evidence="3" id="KW-0808">Transferase</keyword>
<gene>
    <name evidence="10" type="ORF">GOODEAATRI_022609</name>
</gene>
<dbReference type="PROSITE" id="PS50011">
    <property type="entry name" value="PROTEIN_KINASE_DOM"/>
    <property type="match status" value="1"/>
</dbReference>
<dbReference type="EC" id="2.7.11.1" evidence="1"/>
<feature type="domain" description="Protein kinase" evidence="9">
    <location>
        <begin position="122"/>
        <end position="362"/>
    </location>
</feature>
<protein>
    <recommendedName>
        <fullName evidence="1">non-specific serine/threonine protein kinase</fullName>
        <ecNumber evidence="1">2.7.11.1</ecNumber>
    </recommendedName>
</protein>
<comment type="catalytic activity">
    <reaction evidence="8">
        <text>L-seryl-[protein] + ATP = O-phospho-L-seryl-[protein] + ADP + H(+)</text>
        <dbReference type="Rhea" id="RHEA:17989"/>
        <dbReference type="Rhea" id="RHEA-COMP:9863"/>
        <dbReference type="Rhea" id="RHEA-COMP:11604"/>
        <dbReference type="ChEBI" id="CHEBI:15378"/>
        <dbReference type="ChEBI" id="CHEBI:29999"/>
        <dbReference type="ChEBI" id="CHEBI:30616"/>
        <dbReference type="ChEBI" id="CHEBI:83421"/>
        <dbReference type="ChEBI" id="CHEBI:456216"/>
        <dbReference type="EC" id="2.7.11.1"/>
    </reaction>
</comment>
<evidence type="ECO:0000256" key="4">
    <source>
        <dbReference type="ARBA" id="ARBA00022741"/>
    </source>
</evidence>
<evidence type="ECO:0000313" key="11">
    <source>
        <dbReference type="Proteomes" id="UP001476798"/>
    </source>
</evidence>
<dbReference type="PANTHER" id="PTHR24356">
    <property type="entry name" value="SERINE/THREONINE-PROTEIN KINASE"/>
    <property type="match status" value="1"/>
</dbReference>
<evidence type="ECO:0000313" key="10">
    <source>
        <dbReference type="EMBL" id="MEQ2182471.1"/>
    </source>
</evidence>
<evidence type="ECO:0000256" key="8">
    <source>
        <dbReference type="ARBA" id="ARBA00048679"/>
    </source>
</evidence>
<keyword evidence="2" id="KW-0723">Serine/threonine-protein kinase</keyword>
<keyword evidence="11" id="KW-1185">Reference proteome</keyword>
<dbReference type="SUPFAM" id="SSF140482">
    <property type="entry name" value="MAST3 pre-PK domain-like"/>
    <property type="match status" value="1"/>
</dbReference>
<sequence>MICFSPGRSPSCYDHEIIMMNHVYKERFPKVRDHQELCLELKLAIENLLHHQKMFCPTSLQATAQMEEKIQEIIRSNSPESVLPLADGVLGFAHHQIIELARDCLEKSRLGLITSSYFCEFTDKLEKLVQESLGTVLRSRRKPCELDFEMIKLISNGAYGPKSFFPCLLVHCFLHRAVYLVRHKETKQRFAMKKINKQNLMLRNQIQQAFVERDILTFAENPFVVSMYCSFETRRHLCMVMEYVEGQLQLKAPKKSLLLLVTSMGHIKLTDFGLSKVGLMNMTTNLYEGHIEKDAREFSDKQVCGTPEYIAPEVILRQGYGKPVDWWAMGIILYEFLVGCVPFFGDTPEELFGQVISACCRK</sequence>
<keyword evidence="4" id="KW-0547">Nucleotide-binding</keyword>
<name>A0ABV0PG62_9TELE</name>
<dbReference type="Pfam" id="PF00069">
    <property type="entry name" value="Pkinase"/>
    <property type="match status" value="2"/>
</dbReference>
<evidence type="ECO:0000256" key="3">
    <source>
        <dbReference type="ARBA" id="ARBA00022679"/>
    </source>
</evidence>
<evidence type="ECO:0000256" key="2">
    <source>
        <dbReference type="ARBA" id="ARBA00022527"/>
    </source>
</evidence>
<evidence type="ECO:0000256" key="5">
    <source>
        <dbReference type="ARBA" id="ARBA00022777"/>
    </source>
</evidence>
<dbReference type="Gene3D" id="1.10.510.10">
    <property type="entry name" value="Transferase(Phosphotransferase) domain 1"/>
    <property type="match status" value="1"/>
</dbReference>
<dbReference type="Proteomes" id="UP001476798">
    <property type="component" value="Unassembled WGS sequence"/>
</dbReference>
<comment type="catalytic activity">
    <reaction evidence="7">
        <text>L-threonyl-[protein] + ATP = O-phospho-L-threonyl-[protein] + ADP + H(+)</text>
        <dbReference type="Rhea" id="RHEA:46608"/>
        <dbReference type="Rhea" id="RHEA-COMP:11060"/>
        <dbReference type="Rhea" id="RHEA-COMP:11605"/>
        <dbReference type="ChEBI" id="CHEBI:15378"/>
        <dbReference type="ChEBI" id="CHEBI:30013"/>
        <dbReference type="ChEBI" id="CHEBI:30616"/>
        <dbReference type="ChEBI" id="CHEBI:61977"/>
        <dbReference type="ChEBI" id="CHEBI:456216"/>
        <dbReference type="EC" id="2.7.11.1"/>
    </reaction>
</comment>
<evidence type="ECO:0000256" key="7">
    <source>
        <dbReference type="ARBA" id="ARBA00047899"/>
    </source>
</evidence>
<keyword evidence="6" id="KW-0067">ATP-binding</keyword>
<evidence type="ECO:0000256" key="6">
    <source>
        <dbReference type="ARBA" id="ARBA00022840"/>
    </source>
</evidence>
<dbReference type="Gene3D" id="1.20.1480.20">
    <property type="entry name" value="MAST3 pre-PK domain-like"/>
    <property type="match status" value="1"/>
</dbReference>
<keyword evidence="5" id="KW-0418">Kinase</keyword>
<reference evidence="10 11" key="1">
    <citation type="submission" date="2021-06" db="EMBL/GenBank/DDBJ databases">
        <authorList>
            <person name="Palmer J.M."/>
        </authorList>
    </citation>
    <scope>NUCLEOTIDE SEQUENCE [LARGE SCALE GENOMIC DNA]</scope>
    <source>
        <strain evidence="10 11">GA_2019</strain>
        <tissue evidence="10">Muscle</tissue>
    </source>
</reference>
<dbReference type="InterPro" id="IPR011009">
    <property type="entry name" value="Kinase-like_dom_sf"/>
</dbReference>
<dbReference type="InterPro" id="IPR023142">
    <property type="entry name" value="MAST_pre-PK_dom_sf"/>
</dbReference>
<dbReference type="Gene3D" id="3.30.200.20">
    <property type="entry name" value="Phosphorylase Kinase, domain 1"/>
    <property type="match status" value="1"/>
</dbReference>
<accession>A0ABV0PG62</accession>
<dbReference type="InterPro" id="IPR015022">
    <property type="entry name" value="MAST_pre-PK_dom"/>
</dbReference>
<evidence type="ECO:0000256" key="1">
    <source>
        <dbReference type="ARBA" id="ARBA00012513"/>
    </source>
</evidence>